<sequence>MKPNRANPALSNTPFLLIISTAAIFLGHADALPPWFPPPSVCNSTHTPSAYDGPAPPLPELPVQYSLRVEANILQKRWTTEVEEHYDSINQRASLAVSFNGSTVYSIFNFKSEERYDIYPNGSCIASRAGVDYFGFVKMTKGPKGQRPAMATINQVFKFGKGYNQTYVGKDTVRGIPVNHWTSCRVGHNCPSHLVEWTRWGAKFQLDFYFADPDFISASGGHQIPVRIVLNGTANNVGRGQESVEGRHRFEHMYEFVSVRPGPPRDADVFQVPPGVFCQGRRDTKPMPELPERFEMNTEIVVPDSGMHPRQNYLRYDWPHRLLETGMRMAVPQGFSLGGAHNKYKGNGQGGSAPGAPGGSGASGGTAAGSGGRGKPPSKDSDDDALRLMSISKVQDFNTGIVYVLDKMKMTCSAHVMPQATFQLGMSHGANLFHPAIRQTNTANGFTYQGQTSLRQMLVDTWALEENGMTQELYFLVERDRSMMRPPNSKPKPPHATSPQHKSTAGKPTVNHKSYPMLVGMYLKNSTATTAKSMASIFREVFQPDAMQWTGLATTPGPASSAHAAQMHPGMGRPMGDQLAFGIQLERALEQRLSHKLVHIYNYQPIHTESSNFQVSLCYPDDQVSQVMLAIRTSYDDDVLQSFAAFSNNLRQAIAKEAGISLLQVSNLVPMPVPQVGANMTTVTFSLLGTPVASARGQIGLIQAKRNLRAAIKSGIVFSVEYSTQSKWFIVDKDLVFIDYDTMRLDNPPGKKPGSQGNPSAAGNKIKDKLTSAGALGASDDGSSGGDGGYSGGAVAGIAIAMLAIGIAAGLGAAYFFLRRRRCDDSSVPYQMTS</sequence>
<evidence type="ECO:0000256" key="2">
    <source>
        <dbReference type="SAM" id="Phobius"/>
    </source>
</evidence>
<keyword evidence="2" id="KW-1133">Transmembrane helix</keyword>
<feature type="chain" id="PRO_5043954885" description="LolA-like domain-containing protein" evidence="3">
    <location>
        <begin position="32"/>
        <end position="834"/>
    </location>
</feature>
<dbReference type="AlphaFoldDB" id="A0AAV4FSV7"/>
<dbReference type="PANTHER" id="PTHR36902">
    <property type="entry name" value="ENRICHED IN SURFACE-LABELED PROTEOME PROTEIN 9"/>
    <property type="match status" value="1"/>
</dbReference>
<evidence type="ECO:0000259" key="4">
    <source>
        <dbReference type="Pfam" id="PF25898"/>
    </source>
</evidence>
<feature type="domain" description="LolA-like" evidence="4">
    <location>
        <begin position="273"/>
        <end position="307"/>
    </location>
</feature>
<keyword evidence="3" id="KW-0732">Signal</keyword>
<evidence type="ECO:0000313" key="6">
    <source>
        <dbReference type="Proteomes" id="UP000762676"/>
    </source>
</evidence>
<comment type="caution">
    <text evidence="5">The sequence shown here is derived from an EMBL/GenBank/DDBJ whole genome shotgun (WGS) entry which is preliminary data.</text>
</comment>
<dbReference type="Pfam" id="PF25898">
    <property type="entry name" value="LolA_2nd_metazoa"/>
    <property type="match status" value="3"/>
</dbReference>
<evidence type="ECO:0000256" key="3">
    <source>
        <dbReference type="SAM" id="SignalP"/>
    </source>
</evidence>
<name>A0AAV4FSV7_9GAST</name>
<dbReference type="PANTHER" id="PTHR36902:SF1">
    <property type="entry name" value="ENRICHED IN SURFACE-LABELED PROTEOME PROTEIN 9"/>
    <property type="match status" value="1"/>
</dbReference>
<feature type="compositionally biased region" description="Gly residues" evidence="1">
    <location>
        <begin position="347"/>
        <end position="374"/>
    </location>
</feature>
<reference evidence="5 6" key="1">
    <citation type="journal article" date="2021" name="Elife">
        <title>Chloroplast acquisition without the gene transfer in kleptoplastic sea slugs, Plakobranchus ocellatus.</title>
        <authorList>
            <person name="Maeda T."/>
            <person name="Takahashi S."/>
            <person name="Yoshida T."/>
            <person name="Shimamura S."/>
            <person name="Takaki Y."/>
            <person name="Nagai Y."/>
            <person name="Toyoda A."/>
            <person name="Suzuki Y."/>
            <person name="Arimoto A."/>
            <person name="Ishii H."/>
            <person name="Satoh N."/>
            <person name="Nishiyama T."/>
            <person name="Hasebe M."/>
            <person name="Maruyama T."/>
            <person name="Minagawa J."/>
            <person name="Obokata J."/>
            <person name="Shigenobu S."/>
        </authorList>
    </citation>
    <scope>NUCLEOTIDE SEQUENCE [LARGE SCALE GENOMIC DNA]</scope>
</reference>
<keyword evidence="2" id="KW-0472">Membrane</keyword>
<dbReference type="EMBL" id="BMAT01000929">
    <property type="protein sequence ID" value="GFR76423.1"/>
    <property type="molecule type" value="Genomic_DNA"/>
</dbReference>
<feature type="domain" description="LolA-like" evidence="4">
    <location>
        <begin position="56"/>
        <end position="261"/>
    </location>
</feature>
<protein>
    <recommendedName>
        <fullName evidence="4">LolA-like domain-containing protein</fullName>
    </recommendedName>
</protein>
<gene>
    <name evidence="5" type="ORF">ElyMa_000482400</name>
</gene>
<dbReference type="Proteomes" id="UP000762676">
    <property type="component" value="Unassembled WGS sequence"/>
</dbReference>
<dbReference type="InterPro" id="IPR058831">
    <property type="entry name" value="LolA-like_dom_2nd"/>
</dbReference>
<feature type="signal peptide" evidence="3">
    <location>
        <begin position="1"/>
        <end position="31"/>
    </location>
</feature>
<feature type="transmembrane region" description="Helical" evidence="2">
    <location>
        <begin position="794"/>
        <end position="818"/>
    </location>
</feature>
<evidence type="ECO:0000256" key="1">
    <source>
        <dbReference type="SAM" id="MobiDB-lite"/>
    </source>
</evidence>
<feature type="region of interest" description="Disordered" evidence="1">
    <location>
        <begin position="483"/>
        <end position="511"/>
    </location>
</feature>
<proteinExistence type="predicted"/>
<feature type="domain" description="LolA-like" evidence="4">
    <location>
        <begin position="389"/>
        <end position="498"/>
    </location>
</feature>
<feature type="region of interest" description="Disordered" evidence="1">
    <location>
        <begin position="342"/>
        <end position="384"/>
    </location>
</feature>
<accession>A0AAV4FSV7</accession>
<organism evidence="5 6">
    <name type="scientific">Elysia marginata</name>
    <dbReference type="NCBI Taxonomy" id="1093978"/>
    <lineage>
        <taxon>Eukaryota</taxon>
        <taxon>Metazoa</taxon>
        <taxon>Spiralia</taxon>
        <taxon>Lophotrochozoa</taxon>
        <taxon>Mollusca</taxon>
        <taxon>Gastropoda</taxon>
        <taxon>Heterobranchia</taxon>
        <taxon>Euthyneura</taxon>
        <taxon>Panpulmonata</taxon>
        <taxon>Sacoglossa</taxon>
        <taxon>Placobranchoidea</taxon>
        <taxon>Plakobranchidae</taxon>
        <taxon>Elysia</taxon>
    </lineage>
</organism>
<evidence type="ECO:0000313" key="5">
    <source>
        <dbReference type="EMBL" id="GFR76423.1"/>
    </source>
</evidence>
<keyword evidence="6" id="KW-1185">Reference proteome</keyword>
<keyword evidence="2" id="KW-0812">Transmembrane</keyword>